<keyword evidence="1" id="KW-0812">Transmembrane</keyword>
<keyword evidence="1" id="KW-0472">Membrane</keyword>
<dbReference type="Proteomes" id="UP000192596">
    <property type="component" value="Unassembled WGS sequence"/>
</dbReference>
<gene>
    <name evidence="2" type="ORF">B0A48_11821</name>
</gene>
<dbReference type="InterPro" id="IPR013078">
    <property type="entry name" value="His_Pase_superF_clade-1"/>
</dbReference>
<organism evidence="2 3">
    <name type="scientific">Cryoendolithus antarcticus</name>
    <dbReference type="NCBI Taxonomy" id="1507870"/>
    <lineage>
        <taxon>Eukaryota</taxon>
        <taxon>Fungi</taxon>
        <taxon>Dikarya</taxon>
        <taxon>Ascomycota</taxon>
        <taxon>Pezizomycotina</taxon>
        <taxon>Dothideomycetes</taxon>
        <taxon>Dothideomycetidae</taxon>
        <taxon>Cladosporiales</taxon>
        <taxon>Cladosporiaceae</taxon>
        <taxon>Cryoendolithus</taxon>
    </lineage>
</organism>
<dbReference type="Gene3D" id="3.40.50.1240">
    <property type="entry name" value="Phosphoglycerate mutase-like"/>
    <property type="match status" value="1"/>
</dbReference>
<dbReference type="GO" id="GO:0005737">
    <property type="term" value="C:cytoplasm"/>
    <property type="evidence" value="ECO:0007669"/>
    <property type="project" value="TreeGrafter"/>
</dbReference>
<dbReference type="PANTHER" id="PTHR48100:SF1">
    <property type="entry name" value="HISTIDINE PHOSPHATASE FAMILY PROTEIN-RELATED"/>
    <property type="match status" value="1"/>
</dbReference>
<dbReference type="SUPFAM" id="SSF53254">
    <property type="entry name" value="Phosphoglycerate mutase-like"/>
    <property type="match status" value="1"/>
</dbReference>
<dbReference type="CDD" id="cd07067">
    <property type="entry name" value="HP_PGM_like"/>
    <property type="match status" value="1"/>
</dbReference>
<accession>A0A1V8SSU8</accession>
<dbReference type="InterPro" id="IPR050275">
    <property type="entry name" value="PGM_Phosphatase"/>
</dbReference>
<dbReference type="InterPro" id="IPR029033">
    <property type="entry name" value="His_PPase_superfam"/>
</dbReference>
<protein>
    <recommendedName>
        <fullName evidence="4">GPI anchored protein</fullName>
    </recommendedName>
</protein>
<dbReference type="FunCoup" id="A0A1V8SSU8">
    <property type="interactions" value="299"/>
</dbReference>
<evidence type="ECO:0008006" key="4">
    <source>
        <dbReference type="Google" id="ProtNLM"/>
    </source>
</evidence>
<dbReference type="OrthoDB" id="496981at2759"/>
<comment type="caution">
    <text evidence="2">The sequence shown here is derived from an EMBL/GenBank/DDBJ whole genome shotgun (WGS) entry which is preliminary data.</text>
</comment>
<keyword evidence="1" id="KW-1133">Transmembrane helix</keyword>
<sequence>MPSTSTPATVRRPFVFISALFLGLTLIYWLLSLGESQTMGSAPESSWKFEVVPNLFLQDDPATDDTTFDYTKANLGLAPSLTWHSFQSHLQSLISSAPAHRTYKFFLLARHGQGTHNVAESFYGTQAWDAHWSKLEGNGTVTWADAELTDIGEGQAREAGKFISKLLGEGMPVPERWEISPLRRCCHTASLTWAGMTMPEGKEWRPVIREMLREVMGEHTCDRRSSRSVIHELYPKFEIEKGFVEEDVLWQAEHRETNDEHDVRSRAFLEDVFEREKG</sequence>
<proteinExistence type="predicted"/>
<dbReference type="Pfam" id="PF00300">
    <property type="entry name" value="His_Phos_1"/>
    <property type="match status" value="1"/>
</dbReference>
<dbReference type="AlphaFoldDB" id="A0A1V8SSU8"/>
<dbReference type="EMBL" id="NAJO01000028">
    <property type="protein sequence ID" value="OQO02267.1"/>
    <property type="molecule type" value="Genomic_DNA"/>
</dbReference>
<dbReference type="SMART" id="SM00855">
    <property type="entry name" value="PGAM"/>
    <property type="match status" value="1"/>
</dbReference>
<evidence type="ECO:0000313" key="3">
    <source>
        <dbReference type="Proteomes" id="UP000192596"/>
    </source>
</evidence>
<evidence type="ECO:0000256" key="1">
    <source>
        <dbReference type="SAM" id="Phobius"/>
    </source>
</evidence>
<dbReference type="PANTHER" id="PTHR48100">
    <property type="entry name" value="BROAD-SPECIFICITY PHOSPHATASE YOR283W-RELATED"/>
    <property type="match status" value="1"/>
</dbReference>
<dbReference type="InParanoid" id="A0A1V8SSU8"/>
<evidence type="ECO:0000313" key="2">
    <source>
        <dbReference type="EMBL" id="OQO02267.1"/>
    </source>
</evidence>
<name>A0A1V8SSU8_9PEZI</name>
<dbReference type="GO" id="GO:0016791">
    <property type="term" value="F:phosphatase activity"/>
    <property type="evidence" value="ECO:0007669"/>
    <property type="project" value="TreeGrafter"/>
</dbReference>
<feature type="transmembrane region" description="Helical" evidence="1">
    <location>
        <begin position="12"/>
        <end position="31"/>
    </location>
</feature>
<keyword evidence="3" id="KW-1185">Reference proteome</keyword>
<reference evidence="3" key="1">
    <citation type="submission" date="2017-03" db="EMBL/GenBank/DDBJ databases">
        <title>Genomes of endolithic fungi from Antarctica.</title>
        <authorList>
            <person name="Coleine C."/>
            <person name="Masonjones S."/>
            <person name="Stajich J.E."/>
        </authorList>
    </citation>
    <scope>NUCLEOTIDE SEQUENCE [LARGE SCALE GENOMIC DNA]</scope>
    <source>
        <strain evidence="3">CCFEE 5527</strain>
    </source>
</reference>